<evidence type="ECO:0000256" key="1">
    <source>
        <dbReference type="SAM" id="Phobius"/>
    </source>
</evidence>
<organism evidence="2 3">
    <name type="scientific">Neptunomonas qingdaonensis</name>
    <dbReference type="NCBI Taxonomy" id="1045558"/>
    <lineage>
        <taxon>Bacteria</taxon>
        <taxon>Pseudomonadati</taxon>
        <taxon>Pseudomonadota</taxon>
        <taxon>Gammaproteobacteria</taxon>
        <taxon>Oceanospirillales</taxon>
        <taxon>Oceanospirillaceae</taxon>
        <taxon>Neptunomonas</taxon>
    </lineage>
</organism>
<accession>A0A1I2U7Y2</accession>
<keyword evidence="1" id="KW-0812">Transmembrane</keyword>
<feature type="transmembrane region" description="Helical" evidence="1">
    <location>
        <begin position="469"/>
        <end position="493"/>
    </location>
</feature>
<feature type="transmembrane region" description="Helical" evidence="1">
    <location>
        <begin position="921"/>
        <end position="943"/>
    </location>
</feature>
<dbReference type="RefSeq" id="WP_198064223.1">
    <property type="nucleotide sequence ID" value="NZ_FOOU01000012.1"/>
</dbReference>
<dbReference type="PANTHER" id="PTHR32063">
    <property type="match status" value="1"/>
</dbReference>
<keyword evidence="3" id="KW-1185">Reference proteome</keyword>
<gene>
    <name evidence="2" type="ORF">SAMN05216175_11257</name>
</gene>
<feature type="transmembrane region" description="Helical" evidence="1">
    <location>
        <begin position="893"/>
        <end position="915"/>
    </location>
</feature>
<reference evidence="3" key="1">
    <citation type="submission" date="2016-10" db="EMBL/GenBank/DDBJ databases">
        <authorList>
            <person name="Varghese N."/>
            <person name="Submissions S."/>
        </authorList>
    </citation>
    <scope>NUCLEOTIDE SEQUENCE [LARGE SCALE GENOMIC DNA]</scope>
    <source>
        <strain evidence="3">CGMCC 1.10971</strain>
    </source>
</reference>
<dbReference type="PANTHER" id="PTHR32063:SF0">
    <property type="entry name" value="SWARMING MOTILITY PROTEIN SWRC"/>
    <property type="match status" value="1"/>
</dbReference>
<feature type="transmembrane region" description="Helical" evidence="1">
    <location>
        <begin position="437"/>
        <end position="457"/>
    </location>
</feature>
<feature type="transmembrane region" description="Helical" evidence="1">
    <location>
        <begin position="20"/>
        <end position="39"/>
    </location>
</feature>
<protein>
    <submittedName>
        <fullName evidence="2">Multidrug efflux pump subunit AcrB</fullName>
    </submittedName>
</protein>
<dbReference type="GO" id="GO:0042910">
    <property type="term" value="F:xenobiotic transmembrane transporter activity"/>
    <property type="evidence" value="ECO:0007669"/>
    <property type="project" value="TreeGrafter"/>
</dbReference>
<dbReference type="AlphaFoldDB" id="A0A1I2U7Y2"/>
<proteinExistence type="predicted"/>
<dbReference type="Proteomes" id="UP000198623">
    <property type="component" value="Unassembled WGS sequence"/>
</dbReference>
<dbReference type="Gene3D" id="3.30.70.1440">
    <property type="entry name" value="Multidrug efflux transporter AcrB pore domain"/>
    <property type="match status" value="1"/>
</dbReference>
<dbReference type="SUPFAM" id="SSF82693">
    <property type="entry name" value="Multidrug efflux transporter AcrB pore domain, PN1, PN2, PC1 and PC2 subdomains"/>
    <property type="match status" value="3"/>
</dbReference>
<feature type="transmembrane region" description="Helical" evidence="1">
    <location>
        <begin position="366"/>
        <end position="386"/>
    </location>
</feature>
<dbReference type="SUPFAM" id="SSF82866">
    <property type="entry name" value="Multidrug efflux transporter AcrB transmembrane domain"/>
    <property type="match status" value="2"/>
</dbReference>
<dbReference type="Gene3D" id="3.30.70.1430">
    <property type="entry name" value="Multidrug efflux transporter AcrB pore domain"/>
    <property type="match status" value="2"/>
</dbReference>
<dbReference type="InterPro" id="IPR027463">
    <property type="entry name" value="AcrB_DN_DC_subdom"/>
</dbReference>
<feature type="transmembrane region" description="Helical" evidence="1">
    <location>
        <begin position="963"/>
        <end position="984"/>
    </location>
</feature>
<dbReference type="STRING" id="1045558.SAMN05216175_11257"/>
<name>A0A1I2U7Y2_9GAMM</name>
<feature type="transmembrane region" description="Helical" evidence="1">
    <location>
        <begin position="866"/>
        <end position="886"/>
    </location>
</feature>
<dbReference type="Gene3D" id="1.20.1640.10">
    <property type="entry name" value="Multidrug efflux transporter AcrB transmembrane domain"/>
    <property type="match status" value="2"/>
</dbReference>
<feature type="transmembrane region" description="Helical" evidence="1">
    <location>
        <begin position="528"/>
        <end position="548"/>
    </location>
</feature>
<feature type="transmembrane region" description="Helical" evidence="1">
    <location>
        <begin position="340"/>
        <end position="359"/>
    </location>
</feature>
<dbReference type="GO" id="GO:0005886">
    <property type="term" value="C:plasma membrane"/>
    <property type="evidence" value="ECO:0007669"/>
    <property type="project" value="TreeGrafter"/>
</dbReference>
<keyword evidence="1" id="KW-1133">Transmembrane helix</keyword>
<dbReference type="EMBL" id="FOOU01000012">
    <property type="protein sequence ID" value="SFG73275.1"/>
    <property type="molecule type" value="Genomic_DNA"/>
</dbReference>
<dbReference type="PRINTS" id="PR00702">
    <property type="entry name" value="ACRIFLAVINRP"/>
</dbReference>
<sequence length="1039" mass="113228">MITNKGGLAGWSIRHPVGVSMIALAVIVLGMFTLSRLAIDLLPHIIYPEIRVRIIDNGVPTSVMEDKITRQLEEQLAITEDVISVQSNTSRGTSSVDLAFNYGKDIDIALRDASSRLDRAKRFLPDSISPPTIFKLDPSQIPVMEFVINSPLRSSAELRSWVDDSFSNWFLNLPGVAAAEVGGGVLREIQVIPDQQRLAGIGLNYQDVIKALQTSNSDEPIGRLQMSAHEITGRISGRFTSLEEIKQLPIAQNAGNTVYLSDVAEVIDSSEDERILVRVDGIGGIKLSIQKQPTANTTAVAEVVNERLTWLKAQNILPADISVVLVADQSIYILQSLKNASLAAISGALLAMSVVYLFLGNLRRTLIIGSAIPIAIMFTCVLMGLGGLTLNVMTLGGLALGIGMLVDNTIVMLENIYRHQCNHEKPRDAATHAASEVNGAIIAATSTNLSAVLPFLFIGGLTGLLFSELIITISAAIFASMIIALTLVPAYAAKVTSLSSNRMRRWIDGGIKHLQNGYASVIGFLLKLRWIVVVLFITGLTLSLPVFMSGKQIFLPALDDGRIRIVVSADVGTSLDEMDQKAQLLEEIFSAQPESETVFTLVGGSIFGRSQRETPSRSTIIVQLKPLSERFVSSDEWMTRVNKLINQQQLAGFTVRMSQRGIRGIRTNRGDDDISLRLQGNDLSILKQQADMVADKMRTISGLSNITHSAEDEQFEIAIKLDRKRAALLGLNLQDLTEAAQIALQGKVVSDYLTGDKSYDIRLRLSQSTITSPQDLESIILFPATSGAPPLYLGSVAAIQLLETPDTIMRDNQMRIVELSASLKEETTLGEAVTALAELRQQITLPEGYILYDGGSQKALQEQQQLTSILMLLALFLVFVVMAIQYESLLNPLIIILSVPFAAIGVSLGIQALSLPLSMPVWLGMVMLVGIVVNNAILLVEYIEIERQQYTDLTQAIIEAARLRLRPILMTTLSTVVGMLPLAMGWGDGAEMLQPLAITVVWGLTFSMLVSLLLVPIMYYLLHSVKQTNVINQSVAKEG</sequence>
<evidence type="ECO:0000313" key="3">
    <source>
        <dbReference type="Proteomes" id="UP000198623"/>
    </source>
</evidence>
<feature type="transmembrane region" description="Helical" evidence="1">
    <location>
        <begin position="996"/>
        <end position="1022"/>
    </location>
</feature>
<dbReference type="InterPro" id="IPR001036">
    <property type="entry name" value="Acrflvin-R"/>
</dbReference>
<evidence type="ECO:0000313" key="2">
    <source>
        <dbReference type="EMBL" id="SFG73275.1"/>
    </source>
</evidence>
<dbReference type="Pfam" id="PF00873">
    <property type="entry name" value="ACR_tran"/>
    <property type="match status" value="1"/>
</dbReference>
<dbReference type="SUPFAM" id="SSF82714">
    <property type="entry name" value="Multidrug efflux transporter AcrB TolC docking domain, DN and DC subdomains"/>
    <property type="match status" value="2"/>
</dbReference>
<feature type="transmembrane region" description="Helical" evidence="1">
    <location>
        <begin position="392"/>
        <end position="416"/>
    </location>
</feature>
<dbReference type="Gene3D" id="3.30.70.1320">
    <property type="entry name" value="Multidrug efflux transporter AcrB pore domain like"/>
    <property type="match status" value="1"/>
</dbReference>
<keyword evidence="1" id="KW-0472">Membrane</keyword>
<dbReference type="Gene3D" id="3.30.2090.10">
    <property type="entry name" value="Multidrug efflux transporter AcrB TolC docking domain, DN and DC subdomains"/>
    <property type="match status" value="2"/>
</dbReference>